<reference evidence="1" key="1">
    <citation type="journal article" date="2014" name="Int. J. Syst. Evol. Microbiol.">
        <title>Complete genome sequence of Corynebacterium casei LMG S-19264T (=DSM 44701T), isolated from a smear-ripened cheese.</title>
        <authorList>
            <consortium name="US DOE Joint Genome Institute (JGI-PGF)"/>
            <person name="Walter F."/>
            <person name="Albersmeier A."/>
            <person name="Kalinowski J."/>
            <person name="Ruckert C."/>
        </authorList>
    </citation>
    <scope>NUCLEOTIDE SEQUENCE</scope>
    <source>
        <strain evidence="1">CGMCC 1.15085</strain>
    </source>
</reference>
<protein>
    <submittedName>
        <fullName evidence="1">Uncharacterized protein</fullName>
    </submittedName>
</protein>
<evidence type="ECO:0000313" key="2">
    <source>
        <dbReference type="Proteomes" id="UP000636793"/>
    </source>
</evidence>
<name>A0A916SVU2_9MICO</name>
<sequence length="109" mass="11797">MRWGHPGCEPAGLFGGGQRVFAARILRTLSAVPIRVASMTDGWRWTYEDAHGTPVSGVELVTTAFPTQSDAESWLGEQWRSLFAGGVAAVTLHRHDTRVYGPMLLSDGG</sequence>
<comment type="caution">
    <text evidence="1">The sequence shown here is derived from an EMBL/GenBank/DDBJ whole genome shotgun (WGS) entry which is preliminary data.</text>
</comment>
<evidence type="ECO:0000313" key="1">
    <source>
        <dbReference type="EMBL" id="GGB20361.1"/>
    </source>
</evidence>
<accession>A0A916SVU2</accession>
<reference evidence="1" key="2">
    <citation type="submission" date="2020-09" db="EMBL/GenBank/DDBJ databases">
        <authorList>
            <person name="Sun Q."/>
            <person name="Zhou Y."/>
        </authorList>
    </citation>
    <scope>NUCLEOTIDE SEQUENCE</scope>
    <source>
        <strain evidence="1">CGMCC 1.15085</strain>
    </source>
</reference>
<dbReference type="EMBL" id="BMHI01000001">
    <property type="protein sequence ID" value="GGB20361.1"/>
    <property type="molecule type" value="Genomic_DNA"/>
</dbReference>
<gene>
    <name evidence="1" type="ORF">GCM10011492_07840</name>
</gene>
<organism evidence="1 2">
    <name type="scientific">Flexivirga endophytica</name>
    <dbReference type="NCBI Taxonomy" id="1849103"/>
    <lineage>
        <taxon>Bacteria</taxon>
        <taxon>Bacillati</taxon>
        <taxon>Actinomycetota</taxon>
        <taxon>Actinomycetes</taxon>
        <taxon>Micrococcales</taxon>
        <taxon>Dermacoccaceae</taxon>
        <taxon>Flexivirga</taxon>
    </lineage>
</organism>
<proteinExistence type="predicted"/>
<dbReference type="AlphaFoldDB" id="A0A916SVU2"/>
<dbReference type="Proteomes" id="UP000636793">
    <property type="component" value="Unassembled WGS sequence"/>
</dbReference>
<keyword evidence="2" id="KW-1185">Reference proteome</keyword>